<keyword evidence="5" id="KW-1185">Reference proteome</keyword>
<evidence type="ECO:0000313" key="5">
    <source>
        <dbReference type="Proteomes" id="UP000325372"/>
    </source>
</evidence>
<dbReference type="InterPro" id="IPR028344">
    <property type="entry name" value="ParE1/4"/>
</dbReference>
<dbReference type="InterPro" id="IPR007712">
    <property type="entry name" value="RelE/ParE_toxin"/>
</dbReference>
<dbReference type="EMBL" id="VYXP01000007">
    <property type="protein sequence ID" value="KAA9130528.1"/>
    <property type="molecule type" value="Genomic_DNA"/>
</dbReference>
<dbReference type="InterPro" id="IPR035093">
    <property type="entry name" value="RelE/ParE_toxin_dom_sf"/>
</dbReference>
<evidence type="ECO:0000256" key="2">
    <source>
        <dbReference type="ARBA" id="ARBA00022649"/>
    </source>
</evidence>
<dbReference type="Proteomes" id="UP000325372">
    <property type="component" value="Unassembled WGS sequence"/>
</dbReference>
<reference evidence="4 5" key="1">
    <citation type="submission" date="2019-09" db="EMBL/GenBank/DDBJ databases">
        <title>Wenzhouxiangella sp. Genome sequencing and assembly.</title>
        <authorList>
            <person name="Zhang R."/>
        </authorList>
    </citation>
    <scope>NUCLEOTIDE SEQUENCE [LARGE SCALE GENOMIC DNA]</scope>
    <source>
        <strain evidence="4 5">W260</strain>
    </source>
</reference>
<dbReference type="PIRSF" id="PIRSF029218">
    <property type="entry name" value="ParE"/>
    <property type="match status" value="1"/>
</dbReference>
<evidence type="ECO:0000256" key="1">
    <source>
        <dbReference type="ARBA" id="ARBA00006226"/>
    </source>
</evidence>
<dbReference type="PANTHER" id="PTHR33755:SF9">
    <property type="entry name" value="TOXIN PARE1"/>
    <property type="match status" value="1"/>
</dbReference>
<sequence>MTHGVKFTPRAAADLEAIADYTIETWGLRKLEAYMRALNTRMEWLAQHLLAGRERNDVHPGYRSFPEGSHVIFYIVGTETIEVIGIPHQSMDIPPGWV</sequence>
<keyword evidence="2" id="KW-1277">Toxin-antitoxin system</keyword>
<comment type="caution">
    <text evidence="4">The sequence shown here is derived from an EMBL/GenBank/DDBJ whole genome shotgun (WGS) entry which is preliminary data.</text>
</comment>
<gene>
    <name evidence="4" type="ORF">F3N42_12620</name>
</gene>
<proteinExistence type="inferred from homology"/>
<dbReference type="Gene3D" id="3.30.2310.20">
    <property type="entry name" value="RelE-like"/>
    <property type="match status" value="1"/>
</dbReference>
<protein>
    <recommendedName>
        <fullName evidence="3">Toxin</fullName>
    </recommendedName>
</protein>
<evidence type="ECO:0000313" key="4">
    <source>
        <dbReference type="EMBL" id="KAA9130528.1"/>
    </source>
</evidence>
<name>A0A5N0T6Z4_9GAMM</name>
<dbReference type="InterPro" id="IPR051803">
    <property type="entry name" value="TA_system_RelE-like_toxin"/>
</dbReference>
<accession>A0A5N0T6Z4</accession>
<dbReference type="PANTHER" id="PTHR33755">
    <property type="entry name" value="TOXIN PARE1-RELATED"/>
    <property type="match status" value="1"/>
</dbReference>
<organism evidence="4 5">
    <name type="scientific">Marinihelvus fidelis</name>
    <dbReference type="NCBI Taxonomy" id="2613842"/>
    <lineage>
        <taxon>Bacteria</taxon>
        <taxon>Pseudomonadati</taxon>
        <taxon>Pseudomonadota</taxon>
        <taxon>Gammaproteobacteria</taxon>
        <taxon>Chromatiales</taxon>
        <taxon>Wenzhouxiangellaceae</taxon>
        <taxon>Marinihelvus</taxon>
    </lineage>
</organism>
<dbReference type="Pfam" id="PF05016">
    <property type="entry name" value="ParE_toxin"/>
    <property type="match status" value="1"/>
</dbReference>
<comment type="similarity">
    <text evidence="1 3">Belongs to the RelE toxin family.</text>
</comment>
<evidence type="ECO:0000256" key="3">
    <source>
        <dbReference type="PIRNR" id="PIRNR029218"/>
    </source>
</evidence>
<dbReference type="AlphaFoldDB" id="A0A5N0T6Z4"/>